<dbReference type="KEGG" id="abas:ACPOL_2316"/>
<sequence length="112" mass="11929">MSLRVALGILFLAAVLEAGGDALVRSGLHAQSLVTRVLLFVAGAAVLFGYGYVVNSPPWDFGRLLGIYVVFFFVVAQLIGWMIFHQRPSGAIWLGGAFIVAGGAIISYSSLR</sequence>
<dbReference type="Proteomes" id="UP000253606">
    <property type="component" value="Chromosome"/>
</dbReference>
<protein>
    <recommendedName>
        <fullName evidence="4">Small multidrug resistance family-3 protein</fullName>
    </recommendedName>
</protein>
<feature type="transmembrane region" description="Helical" evidence="1">
    <location>
        <begin position="65"/>
        <end position="84"/>
    </location>
</feature>
<dbReference type="InterPro" id="IPR037185">
    <property type="entry name" value="EmrE-like"/>
</dbReference>
<feature type="transmembrane region" description="Helical" evidence="1">
    <location>
        <begin position="90"/>
        <end position="111"/>
    </location>
</feature>
<dbReference type="EMBL" id="CP030840">
    <property type="protein sequence ID" value="AXC11640.1"/>
    <property type="molecule type" value="Genomic_DNA"/>
</dbReference>
<dbReference type="AlphaFoldDB" id="A0A2Z5FY45"/>
<gene>
    <name evidence="2" type="ORF">ACPOL_2316</name>
</gene>
<evidence type="ECO:0000313" key="3">
    <source>
        <dbReference type="Proteomes" id="UP000253606"/>
    </source>
</evidence>
<dbReference type="OrthoDB" id="123240at2"/>
<keyword evidence="1" id="KW-0472">Membrane</keyword>
<accession>A0A2Z5FY45</accession>
<name>A0A2Z5FY45_9BACT</name>
<feature type="transmembrane region" description="Helical" evidence="1">
    <location>
        <begin position="30"/>
        <end position="53"/>
    </location>
</feature>
<evidence type="ECO:0008006" key="4">
    <source>
        <dbReference type="Google" id="ProtNLM"/>
    </source>
</evidence>
<keyword evidence="1" id="KW-1133">Transmembrane helix</keyword>
<evidence type="ECO:0000256" key="1">
    <source>
        <dbReference type="SAM" id="Phobius"/>
    </source>
</evidence>
<reference evidence="2 3" key="1">
    <citation type="journal article" date="2018" name="Front. Microbiol.">
        <title>Hydrolytic Capabilities as a Key to Environmental Success: Chitinolytic and Cellulolytic Acidobacteria From Acidic Sub-arctic Soils and Boreal Peatlands.</title>
        <authorList>
            <person name="Belova S.E."/>
            <person name="Ravin N.V."/>
            <person name="Pankratov T.A."/>
            <person name="Rakitin A.L."/>
            <person name="Ivanova A.A."/>
            <person name="Beletsky A.V."/>
            <person name="Mardanov A.V."/>
            <person name="Sinninghe Damste J.S."/>
            <person name="Dedysh S.N."/>
        </authorList>
    </citation>
    <scope>NUCLEOTIDE SEQUENCE [LARGE SCALE GENOMIC DNA]</scope>
    <source>
        <strain evidence="2 3">SBC82</strain>
    </source>
</reference>
<keyword evidence="1" id="KW-0812">Transmembrane</keyword>
<evidence type="ECO:0000313" key="2">
    <source>
        <dbReference type="EMBL" id="AXC11640.1"/>
    </source>
</evidence>
<proteinExistence type="predicted"/>
<dbReference type="SUPFAM" id="SSF103481">
    <property type="entry name" value="Multidrug resistance efflux transporter EmrE"/>
    <property type="match status" value="1"/>
</dbReference>
<organism evidence="2 3">
    <name type="scientific">Acidisarcina polymorpha</name>
    <dbReference type="NCBI Taxonomy" id="2211140"/>
    <lineage>
        <taxon>Bacteria</taxon>
        <taxon>Pseudomonadati</taxon>
        <taxon>Acidobacteriota</taxon>
        <taxon>Terriglobia</taxon>
        <taxon>Terriglobales</taxon>
        <taxon>Acidobacteriaceae</taxon>
        <taxon>Acidisarcina</taxon>
    </lineage>
</organism>
<dbReference type="RefSeq" id="WP_114207057.1">
    <property type="nucleotide sequence ID" value="NZ_CP030840.1"/>
</dbReference>
<keyword evidence="3" id="KW-1185">Reference proteome</keyword>